<organism evidence="9 10">
    <name type="scientific">Neovison vison</name>
    <name type="common">American mink</name>
    <name type="synonym">Mustela vison</name>
    <dbReference type="NCBI Taxonomy" id="452646"/>
    <lineage>
        <taxon>Eukaryota</taxon>
        <taxon>Metazoa</taxon>
        <taxon>Chordata</taxon>
        <taxon>Craniata</taxon>
        <taxon>Vertebrata</taxon>
        <taxon>Euteleostomi</taxon>
        <taxon>Mammalia</taxon>
        <taxon>Eutheria</taxon>
        <taxon>Laurasiatheria</taxon>
        <taxon>Carnivora</taxon>
        <taxon>Caniformia</taxon>
        <taxon>Musteloidea</taxon>
        <taxon>Mustelidae</taxon>
        <taxon>Mustelinae</taxon>
        <taxon>Neogale</taxon>
    </lineage>
</organism>
<dbReference type="GO" id="GO:0005634">
    <property type="term" value="C:nucleus"/>
    <property type="evidence" value="ECO:0007669"/>
    <property type="project" value="UniProtKB-SubCell"/>
</dbReference>
<dbReference type="GO" id="GO:0000981">
    <property type="term" value="F:DNA-binding transcription factor activity, RNA polymerase II-specific"/>
    <property type="evidence" value="ECO:0007669"/>
    <property type="project" value="TreeGrafter"/>
</dbReference>
<reference evidence="9" key="2">
    <citation type="submission" date="2025-09" db="UniProtKB">
        <authorList>
            <consortium name="Ensembl"/>
        </authorList>
    </citation>
    <scope>IDENTIFICATION</scope>
</reference>
<dbReference type="SUPFAM" id="SSF47413">
    <property type="entry name" value="lambda repressor-like DNA-binding domains"/>
    <property type="match status" value="1"/>
</dbReference>
<keyword evidence="3" id="KW-0805">Transcription regulation</keyword>
<dbReference type="GeneTree" id="ENSGT00940000155046"/>
<evidence type="ECO:0000256" key="2">
    <source>
        <dbReference type="ARBA" id="ARBA00022553"/>
    </source>
</evidence>
<proteinExistence type="predicted"/>
<protein>
    <recommendedName>
        <fullName evidence="8">POU-specific domain-containing protein</fullName>
    </recommendedName>
</protein>
<keyword evidence="7" id="KW-0539">Nucleus</keyword>
<name>A0A8C7CGZ1_NEOVI</name>
<evidence type="ECO:0000256" key="1">
    <source>
        <dbReference type="ARBA" id="ARBA00004123"/>
    </source>
</evidence>
<dbReference type="InterPro" id="IPR000327">
    <property type="entry name" value="POU_dom"/>
</dbReference>
<comment type="subcellular location">
    <subcellularLocation>
        <location evidence="1">Nucleus</location>
    </subcellularLocation>
</comment>
<dbReference type="Ensembl" id="ENSNVIT00000036992.1">
    <property type="protein sequence ID" value="ENSNVIP00000031911.1"/>
    <property type="gene ID" value="ENSNVIG00000024573.1"/>
</dbReference>
<dbReference type="PANTHER" id="PTHR11636">
    <property type="entry name" value="POU DOMAIN"/>
    <property type="match status" value="1"/>
</dbReference>
<evidence type="ECO:0000256" key="7">
    <source>
        <dbReference type="ARBA" id="ARBA00023242"/>
    </source>
</evidence>
<keyword evidence="5" id="KW-0371">Homeobox</keyword>
<reference evidence="9" key="1">
    <citation type="submission" date="2025-08" db="UniProtKB">
        <authorList>
            <consortium name="Ensembl"/>
        </authorList>
    </citation>
    <scope>IDENTIFICATION</scope>
</reference>
<evidence type="ECO:0000256" key="6">
    <source>
        <dbReference type="ARBA" id="ARBA00023163"/>
    </source>
</evidence>
<dbReference type="InterPro" id="IPR010982">
    <property type="entry name" value="Lambda_DNA-bd_dom_sf"/>
</dbReference>
<dbReference type="Pfam" id="PF00157">
    <property type="entry name" value="Pou"/>
    <property type="match status" value="1"/>
</dbReference>
<keyword evidence="6" id="KW-0804">Transcription</keyword>
<accession>A0A8C7CGZ1</accession>
<dbReference type="SMART" id="SM00352">
    <property type="entry name" value="POU"/>
    <property type="match status" value="1"/>
</dbReference>
<dbReference type="AlphaFoldDB" id="A0A8C7CGZ1"/>
<keyword evidence="10" id="KW-1185">Reference proteome</keyword>
<evidence type="ECO:0000313" key="9">
    <source>
        <dbReference type="Ensembl" id="ENSNVIP00000031911.1"/>
    </source>
</evidence>
<feature type="domain" description="POU-specific" evidence="8">
    <location>
        <begin position="1"/>
        <end position="74"/>
    </location>
</feature>
<sequence length="97" mass="11304">IKVLQKDLQQFAKLLKQKRITLEYTQANAGHMVRVIFWKVFSQTTICYFEALQLKKRGELRKENLGFEPGFGIKFFIPEERIWEHKGCGGRESGGTL</sequence>
<evidence type="ECO:0000256" key="3">
    <source>
        <dbReference type="ARBA" id="ARBA00023015"/>
    </source>
</evidence>
<dbReference type="InterPro" id="IPR050255">
    <property type="entry name" value="POU_domain_TF"/>
</dbReference>
<evidence type="ECO:0000256" key="5">
    <source>
        <dbReference type="ARBA" id="ARBA00023155"/>
    </source>
</evidence>
<dbReference type="Proteomes" id="UP000694425">
    <property type="component" value="Unplaced"/>
</dbReference>
<dbReference type="PROSITE" id="PS51179">
    <property type="entry name" value="POU_3"/>
    <property type="match status" value="1"/>
</dbReference>
<dbReference type="PANTHER" id="PTHR11636:SF86">
    <property type="entry name" value="POU DOMAIN, CLASS 5, TRANSCRIPTION FACTOR 1-RELATED"/>
    <property type="match status" value="1"/>
</dbReference>
<evidence type="ECO:0000256" key="4">
    <source>
        <dbReference type="ARBA" id="ARBA00023125"/>
    </source>
</evidence>
<keyword evidence="2" id="KW-0597">Phosphoprotein</keyword>
<dbReference type="Gene3D" id="1.10.260.40">
    <property type="entry name" value="lambda repressor-like DNA-binding domains"/>
    <property type="match status" value="1"/>
</dbReference>
<evidence type="ECO:0000313" key="10">
    <source>
        <dbReference type="Proteomes" id="UP000694425"/>
    </source>
</evidence>
<keyword evidence="4" id="KW-0238">DNA-binding</keyword>
<dbReference type="PRINTS" id="PR00028">
    <property type="entry name" value="POUDOMAIN"/>
</dbReference>
<dbReference type="GO" id="GO:0000978">
    <property type="term" value="F:RNA polymerase II cis-regulatory region sequence-specific DNA binding"/>
    <property type="evidence" value="ECO:0007669"/>
    <property type="project" value="TreeGrafter"/>
</dbReference>
<dbReference type="InterPro" id="IPR013847">
    <property type="entry name" value="POU"/>
</dbReference>
<evidence type="ECO:0000259" key="8">
    <source>
        <dbReference type="PROSITE" id="PS51179"/>
    </source>
</evidence>